<feature type="non-terminal residue" evidence="3">
    <location>
        <position position="1"/>
    </location>
</feature>
<reference evidence="3 4" key="1">
    <citation type="submission" date="2019-03" db="EMBL/GenBank/DDBJ databases">
        <title>Single cell metagenomics reveals metabolic interactions within the superorganism composed of flagellate Streblomastix strix and complex community of Bacteroidetes bacteria on its surface.</title>
        <authorList>
            <person name="Treitli S.C."/>
            <person name="Kolisko M."/>
            <person name="Husnik F."/>
            <person name="Keeling P."/>
            <person name="Hampl V."/>
        </authorList>
    </citation>
    <scope>NUCLEOTIDE SEQUENCE [LARGE SCALE GENOMIC DNA]</scope>
    <source>
        <strain evidence="3">ST1C</strain>
    </source>
</reference>
<feature type="signal peptide" evidence="2">
    <location>
        <begin position="1"/>
        <end position="38"/>
    </location>
</feature>
<feature type="chain" id="PRO_5023943387" evidence="2">
    <location>
        <begin position="39"/>
        <end position="77"/>
    </location>
</feature>
<organism evidence="3 4">
    <name type="scientific">Streblomastix strix</name>
    <dbReference type="NCBI Taxonomy" id="222440"/>
    <lineage>
        <taxon>Eukaryota</taxon>
        <taxon>Metamonada</taxon>
        <taxon>Preaxostyla</taxon>
        <taxon>Oxymonadida</taxon>
        <taxon>Streblomastigidae</taxon>
        <taxon>Streblomastix</taxon>
    </lineage>
</organism>
<dbReference type="Proteomes" id="UP000324800">
    <property type="component" value="Unassembled WGS sequence"/>
</dbReference>
<sequence length="77" mass="8778">RPAPSRRCVNNACAFQPLACVMVRFLIFQMADPQGCAAQRSTQSQRPIWQSQNKGEMQESPTEMDYNNLCKEMIPEV</sequence>
<keyword evidence="2" id="KW-0732">Signal</keyword>
<evidence type="ECO:0000313" key="3">
    <source>
        <dbReference type="EMBL" id="KAA6385987.1"/>
    </source>
</evidence>
<evidence type="ECO:0000313" key="4">
    <source>
        <dbReference type="Proteomes" id="UP000324800"/>
    </source>
</evidence>
<protein>
    <submittedName>
        <fullName evidence="3">Uncharacterized protein</fullName>
    </submittedName>
</protein>
<proteinExistence type="predicted"/>
<comment type="caution">
    <text evidence="3">The sequence shown here is derived from an EMBL/GenBank/DDBJ whole genome shotgun (WGS) entry which is preliminary data.</text>
</comment>
<feature type="compositionally biased region" description="Polar residues" evidence="1">
    <location>
        <begin position="39"/>
        <end position="61"/>
    </location>
</feature>
<evidence type="ECO:0000256" key="2">
    <source>
        <dbReference type="SAM" id="SignalP"/>
    </source>
</evidence>
<feature type="region of interest" description="Disordered" evidence="1">
    <location>
        <begin position="39"/>
        <end position="65"/>
    </location>
</feature>
<dbReference type="AlphaFoldDB" id="A0A5J4VTT5"/>
<accession>A0A5J4VTT5</accession>
<gene>
    <name evidence="3" type="ORF">EZS28_018485</name>
</gene>
<dbReference type="EMBL" id="SNRW01005009">
    <property type="protein sequence ID" value="KAA6385987.1"/>
    <property type="molecule type" value="Genomic_DNA"/>
</dbReference>
<name>A0A5J4VTT5_9EUKA</name>
<evidence type="ECO:0000256" key="1">
    <source>
        <dbReference type="SAM" id="MobiDB-lite"/>
    </source>
</evidence>